<proteinExistence type="predicted"/>
<keyword evidence="2" id="KW-0812">Transmembrane</keyword>
<dbReference type="OrthoDB" id="852215at2759"/>
<accession>A0A067JV26</accession>
<dbReference type="KEGG" id="jcu:105647434"/>
<dbReference type="PANTHER" id="PTHR34188">
    <property type="entry name" value="OS01G0299500 PROTEIN"/>
    <property type="match status" value="1"/>
</dbReference>
<feature type="transmembrane region" description="Helical" evidence="2">
    <location>
        <begin position="154"/>
        <end position="173"/>
    </location>
</feature>
<evidence type="ECO:0000313" key="4">
    <source>
        <dbReference type="Proteomes" id="UP000027138"/>
    </source>
</evidence>
<feature type="region of interest" description="Disordered" evidence="1">
    <location>
        <begin position="1"/>
        <end position="116"/>
    </location>
</feature>
<dbReference type="Proteomes" id="UP000027138">
    <property type="component" value="Unassembled WGS sequence"/>
</dbReference>
<organism evidence="3 4">
    <name type="scientific">Jatropha curcas</name>
    <name type="common">Barbados nut</name>
    <dbReference type="NCBI Taxonomy" id="180498"/>
    <lineage>
        <taxon>Eukaryota</taxon>
        <taxon>Viridiplantae</taxon>
        <taxon>Streptophyta</taxon>
        <taxon>Embryophyta</taxon>
        <taxon>Tracheophyta</taxon>
        <taxon>Spermatophyta</taxon>
        <taxon>Magnoliopsida</taxon>
        <taxon>eudicotyledons</taxon>
        <taxon>Gunneridae</taxon>
        <taxon>Pentapetalae</taxon>
        <taxon>rosids</taxon>
        <taxon>fabids</taxon>
        <taxon>Malpighiales</taxon>
        <taxon>Euphorbiaceae</taxon>
        <taxon>Crotonoideae</taxon>
        <taxon>Jatropheae</taxon>
        <taxon>Jatropha</taxon>
    </lineage>
</organism>
<evidence type="ECO:0000313" key="3">
    <source>
        <dbReference type="EMBL" id="KDP23399.1"/>
    </source>
</evidence>
<keyword evidence="4" id="KW-1185">Reference proteome</keyword>
<sequence>MDHLGIRSNSLVDLEIGGSSSANDEVRGLGSSGQKPKTDRLKSGSLSSARKMRSDDEISLSEGELSSSGNLEILVGERGEKAKTSVENGTVKDKRKKRSAKPPLPPRGPSLDAADRKLLREMSELARLRRTRTQHIKALKKKRAEKASSPSSNIFPMVVTIVFFGVIIFQGLLGSRV</sequence>
<protein>
    <submittedName>
        <fullName evidence="3">Uncharacterized protein</fullName>
    </submittedName>
</protein>
<reference evidence="3 4" key="1">
    <citation type="journal article" date="2014" name="PLoS ONE">
        <title>Global Analysis of Gene Expression Profiles in Physic Nut (Jatropha curcas L.) Seedlings Exposed to Salt Stress.</title>
        <authorList>
            <person name="Zhang L."/>
            <person name="Zhang C."/>
            <person name="Wu P."/>
            <person name="Chen Y."/>
            <person name="Li M."/>
            <person name="Jiang H."/>
            <person name="Wu G."/>
        </authorList>
    </citation>
    <scope>NUCLEOTIDE SEQUENCE [LARGE SCALE GENOMIC DNA]</scope>
    <source>
        <strain evidence="4">cv. GZQX0401</strain>
        <tissue evidence="3">Young leaves</tissue>
    </source>
</reference>
<feature type="compositionally biased region" description="Low complexity" evidence="1">
    <location>
        <begin position="60"/>
        <end position="74"/>
    </location>
</feature>
<gene>
    <name evidence="3" type="ORF">JCGZ_23232</name>
</gene>
<dbReference type="STRING" id="180498.A0A067JV26"/>
<dbReference type="AlphaFoldDB" id="A0A067JV26"/>
<evidence type="ECO:0000256" key="2">
    <source>
        <dbReference type="SAM" id="Phobius"/>
    </source>
</evidence>
<keyword evidence="2" id="KW-0472">Membrane</keyword>
<dbReference type="EMBL" id="KK915213">
    <property type="protein sequence ID" value="KDP23399.1"/>
    <property type="molecule type" value="Genomic_DNA"/>
</dbReference>
<evidence type="ECO:0000256" key="1">
    <source>
        <dbReference type="SAM" id="MobiDB-lite"/>
    </source>
</evidence>
<name>A0A067JV26_JATCU</name>
<keyword evidence="2" id="KW-1133">Transmembrane helix</keyword>
<dbReference type="PANTHER" id="PTHR34188:SF14">
    <property type="entry name" value="BZIP DOMAIN-CONTAINING PROTEIN"/>
    <property type="match status" value="1"/>
</dbReference>
<feature type="compositionally biased region" description="Basic and acidic residues" evidence="1">
    <location>
        <begin position="75"/>
        <end position="84"/>
    </location>
</feature>